<evidence type="ECO:0000256" key="2">
    <source>
        <dbReference type="ARBA" id="ARBA00007441"/>
    </source>
</evidence>
<evidence type="ECO:0000256" key="4">
    <source>
        <dbReference type="ARBA" id="ARBA00022679"/>
    </source>
</evidence>
<dbReference type="PANTHER" id="PTHR46383">
    <property type="entry name" value="ASPARTATE AMINOTRANSFERASE"/>
    <property type="match status" value="1"/>
</dbReference>
<evidence type="ECO:0000256" key="6">
    <source>
        <dbReference type="ARBA" id="ARBA00049185"/>
    </source>
</evidence>
<dbReference type="GO" id="GO:0006520">
    <property type="term" value="P:amino acid metabolic process"/>
    <property type="evidence" value="ECO:0007669"/>
    <property type="project" value="InterPro"/>
</dbReference>
<keyword evidence="4 7" id="KW-0808">Transferase</keyword>
<keyword evidence="5" id="KW-0663">Pyridoxal phosphate</keyword>
<dbReference type="InterPro" id="IPR015424">
    <property type="entry name" value="PyrdxlP-dep_Trfase"/>
</dbReference>
<keyword evidence="10" id="KW-1185">Reference proteome</keyword>
<comment type="similarity">
    <text evidence="2 7">Belongs to the class-I pyridoxal-phosphate-dependent aminotransferase family.</text>
</comment>
<dbReference type="InterPro" id="IPR004839">
    <property type="entry name" value="Aminotransferase_I/II_large"/>
</dbReference>
<gene>
    <name evidence="9" type="primary">aruH</name>
    <name evidence="9" type="ORF">OCA8868_00359</name>
</gene>
<sequence length="390" mass="41602">MKLSNRITHITPGGSDGWEVFYKARALKNAGAAVTELTIGEHDIRTHPSILEAMHASAKGGHTGYAAVPGTQALREAVATRIQTRTGVATGPENILITPGGQAALFATHNAVCNEGDTALFIDPYYATYPGTIRGIGAKPQAIPAYPENGFQPRAADIEKHAKGATSLLINTPNNPTGAVYTPETLQAIAQTCIEHDIWLISDEVYDTQIWDGTHLSPRALPNMADRTLVVGSMSKSHAMTGSRVGWICSHEDVIEHLINLATHTTYGVPGYIQDAALFALNEGSPLEDEVSAPFARRRKITEALLATQNIVKGSPISGAMYAMLDIRATGLSGQDFANDLLDIHQIATMPGESFGTAAAGHIRVAMTIDDEAYTKALQTLLDFAKDHAA</sequence>
<evidence type="ECO:0000313" key="10">
    <source>
        <dbReference type="Proteomes" id="UP000203464"/>
    </source>
</evidence>
<proteinExistence type="inferred from homology"/>
<dbReference type="PROSITE" id="PS00105">
    <property type="entry name" value="AA_TRANSFER_CLASS_1"/>
    <property type="match status" value="1"/>
</dbReference>
<dbReference type="CDD" id="cd00609">
    <property type="entry name" value="AAT_like"/>
    <property type="match status" value="1"/>
</dbReference>
<dbReference type="InterPro" id="IPR015421">
    <property type="entry name" value="PyrdxlP-dep_Trfase_major"/>
</dbReference>
<dbReference type="SUPFAM" id="SSF53383">
    <property type="entry name" value="PLP-dependent transferases"/>
    <property type="match status" value="1"/>
</dbReference>
<dbReference type="RefSeq" id="WP_093994832.1">
    <property type="nucleotide sequence ID" value="NZ_FXYD01000001.1"/>
</dbReference>
<dbReference type="InterPro" id="IPR004838">
    <property type="entry name" value="NHTrfase_class1_PyrdxlP-BS"/>
</dbReference>
<dbReference type="GO" id="GO:0004069">
    <property type="term" value="F:L-aspartate:2-oxoglutarate aminotransferase activity"/>
    <property type="evidence" value="ECO:0007669"/>
    <property type="project" value="UniProtKB-EC"/>
</dbReference>
<protein>
    <recommendedName>
        <fullName evidence="7">Aminotransferase</fullName>
        <ecNumber evidence="7">2.6.1.-</ecNumber>
    </recommendedName>
</protein>
<dbReference type="Gene3D" id="3.40.640.10">
    <property type="entry name" value="Type I PLP-dependent aspartate aminotransferase-like (Major domain)"/>
    <property type="match status" value="1"/>
</dbReference>
<organism evidence="9 10">
    <name type="scientific">Octadecabacter ascidiaceicola</name>
    <dbReference type="NCBI Taxonomy" id="1655543"/>
    <lineage>
        <taxon>Bacteria</taxon>
        <taxon>Pseudomonadati</taxon>
        <taxon>Pseudomonadota</taxon>
        <taxon>Alphaproteobacteria</taxon>
        <taxon>Rhodobacterales</taxon>
        <taxon>Roseobacteraceae</taxon>
        <taxon>Octadecabacter</taxon>
    </lineage>
</organism>
<dbReference type="PANTHER" id="PTHR46383:SF1">
    <property type="entry name" value="ASPARTATE AMINOTRANSFERASE"/>
    <property type="match status" value="1"/>
</dbReference>
<evidence type="ECO:0000256" key="1">
    <source>
        <dbReference type="ARBA" id="ARBA00001933"/>
    </source>
</evidence>
<dbReference type="Proteomes" id="UP000203464">
    <property type="component" value="Unassembled WGS sequence"/>
</dbReference>
<dbReference type="InterPro" id="IPR050596">
    <property type="entry name" value="AspAT/PAT-like"/>
</dbReference>
<evidence type="ECO:0000256" key="3">
    <source>
        <dbReference type="ARBA" id="ARBA00022576"/>
    </source>
</evidence>
<dbReference type="EMBL" id="FXYD01000001">
    <property type="protein sequence ID" value="SMX31434.1"/>
    <property type="molecule type" value="Genomic_DNA"/>
</dbReference>
<evidence type="ECO:0000259" key="8">
    <source>
        <dbReference type="Pfam" id="PF00155"/>
    </source>
</evidence>
<reference evidence="10" key="1">
    <citation type="submission" date="2017-05" db="EMBL/GenBank/DDBJ databases">
        <authorList>
            <person name="Rodrigo-Torres L."/>
            <person name="Arahal R. D."/>
            <person name="Lucena T."/>
        </authorList>
    </citation>
    <scope>NUCLEOTIDE SEQUENCE [LARGE SCALE GENOMIC DNA]</scope>
    <source>
        <strain evidence="10">CECT 8868</strain>
    </source>
</reference>
<name>A0A238JMJ8_9RHOB</name>
<comment type="catalytic activity">
    <reaction evidence="6">
        <text>L-aspartate + 2-oxoglutarate = oxaloacetate + L-glutamate</text>
        <dbReference type="Rhea" id="RHEA:21824"/>
        <dbReference type="ChEBI" id="CHEBI:16452"/>
        <dbReference type="ChEBI" id="CHEBI:16810"/>
        <dbReference type="ChEBI" id="CHEBI:29985"/>
        <dbReference type="ChEBI" id="CHEBI:29991"/>
        <dbReference type="EC" id="2.6.1.1"/>
    </reaction>
</comment>
<dbReference type="OrthoDB" id="9763453at2"/>
<evidence type="ECO:0000256" key="7">
    <source>
        <dbReference type="RuleBase" id="RU000481"/>
    </source>
</evidence>
<dbReference type="EC" id="2.6.1.-" evidence="7"/>
<dbReference type="Gene3D" id="3.90.1150.10">
    <property type="entry name" value="Aspartate Aminotransferase, domain 1"/>
    <property type="match status" value="1"/>
</dbReference>
<dbReference type="GO" id="GO:0030170">
    <property type="term" value="F:pyridoxal phosphate binding"/>
    <property type="evidence" value="ECO:0007669"/>
    <property type="project" value="InterPro"/>
</dbReference>
<comment type="cofactor">
    <cofactor evidence="1 7">
        <name>pyridoxal 5'-phosphate</name>
        <dbReference type="ChEBI" id="CHEBI:597326"/>
    </cofactor>
</comment>
<evidence type="ECO:0000256" key="5">
    <source>
        <dbReference type="ARBA" id="ARBA00022898"/>
    </source>
</evidence>
<keyword evidence="3 7" id="KW-0032">Aminotransferase</keyword>
<evidence type="ECO:0000313" key="9">
    <source>
        <dbReference type="EMBL" id="SMX31434.1"/>
    </source>
</evidence>
<dbReference type="AlphaFoldDB" id="A0A238JMJ8"/>
<dbReference type="InterPro" id="IPR015422">
    <property type="entry name" value="PyrdxlP-dep_Trfase_small"/>
</dbReference>
<dbReference type="Pfam" id="PF00155">
    <property type="entry name" value="Aminotran_1_2"/>
    <property type="match status" value="1"/>
</dbReference>
<keyword evidence="9" id="KW-0670">Pyruvate</keyword>
<feature type="domain" description="Aminotransferase class I/classII large" evidence="8">
    <location>
        <begin position="34"/>
        <end position="380"/>
    </location>
</feature>
<accession>A0A238JMJ8</accession>